<sequence>MSAALIVTSLKFASPEPVILATFKTTTVSRTKYALPVSLLCTAIREEFESAVLTNTIATFGPAASIITFKAEAAERLPATSAA</sequence>
<reference evidence="1" key="1">
    <citation type="submission" date="2020-05" db="EMBL/GenBank/DDBJ databases">
        <authorList>
            <person name="Chiriac C."/>
            <person name="Salcher M."/>
            <person name="Ghai R."/>
            <person name="Kavagutti S V."/>
        </authorList>
    </citation>
    <scope>NUCLEOTIDE SEQUENCE</scope>
</reference>
<protein>
    <submittedName>
        <fullName evidence="1">Unannotated protein</fullName>
    </submittedName>
</protein>
<name>A0A6J6B298_9ZZZZ</name>
<dbReference type="AlphaFoldDB" id="A0A6J6B298"/>
<organism evidence="1">
    <name type="scientific">freshwater metagenome</name>
    <dbReference type="NCBI Taxonomy" id="449393"/>
    <lineage>
        <taxon>unclassified sequences</taxon>
        <taxon>metagenomes</taxon>
        <taxon>ecological metagenomes</taxon>
    </lineage>
</organism>
<dbReference type="EMBL" id="CAEZSE010000059">
    <property type="protein sequence ID" value="CAB4533260.1"/>
    <property type="molecule type" value="Genomic_DNA"/>
</dbReference>
<evidence type="ECO:0000313" key="1">
    <source>
        <dbReference type="EMBL" id="CAB4533260.1"/>
    </source>
</evidence>
<proteinExistence type="predicted"/>
<gene>
    <name evidence="1" type="ORF">UFOPK1353_00480</name>
</gene>
<accession>A0A6J6B298</accession>